<dbReference type="KEGG" id="sbae:DSM104329_04290"/>
<evidence type="ECO:0000313" key="3">
    <source>
        <dbReference type="Proteomes" id="UP001162834"/>
    </source>
</evidence>
<protein>
    <submittedName>
        <fullName evidence="2">Uncharacterized protein</fullName>
    </submittedName>
</protein>
<gene>
    <name evidence="2" type="ORF">DSM104329_04290</name>
</gene>
<dbReference type="EMBL" id="CP087164">
    <property type="protein sequence ID" value="UGS37869.1"/>
    <property type="molecule type" value="Genomic_DNA"/>
</dbReference>
<organism evidence="2 3">
    <name type="scientific">Capillimicrobium parvum</name>
    <dbReference type="NCBI Taxonomy" id="2884022"/>
    <lineage>
        <taxon>Bacteria</taxon>
        <taxon>Bacillati</taxon>
        <taxon>Actinomycetota</taxon>
        <taxon>Thermoleophilia</taxon>
        <taxon>Solirubrobacterales</taxon>
        <taxon>Capillimicrobiaceae</taxon>
        <taxon>Capillimicrobium</taxon>
    </lineage>
</organism>
<keyword evidence="3" id="KW-1185">Reference proteome</keyword>
<proteinExistence type="predicted"/>
<dbReference type="AlphaFoldDB" id="A0A9E6Y0J7"/>
<accession>A0A9E6Y0J7</accession>
<evidence type="ECO:0000313" key="2">
    <source>
        <dbReference type="EMBL" id="UGS37869.1"/>
    </source>
</evidence>
<name>A0A9E6Y0J7_9ACTN</name>
<dbReference type="RefSeq" id="WP_259311911.1">
    <property type="nucleotide sequence ID" value="NZ_CP087164.1"/>
</dbReference>
<sequence length="96" mass="10432">MSEFEHPARSAPGHEVTVEDVRQLMGASTPHFALQLRNRIAKLIEGLPADHPARVEGEREIARLVRLGYSGEVRGMHAQAGQRPLKSNAEGLAEAG</sequence>
<evidence type="ECO:0000256" key="1">
    <source>
        <dbReference type="SAM" id="MobiDB-lite"/>
    </source>
</evidence>
<feature type="region of interest" description="Disordered" evidence="1">
    <location>
        <begin position="77"/>
        <end position="96"/>
    </location>
</feature>
<dbReference type="Proteomes" id="UP001162834">
    <property type="component" value="Chromosome"/>
</dbReference>
<reference evidence="2" key="1">
    <citation type="journal article" date="2022" name="Int. J. Syst. Evol. Microbiol.">
        <title>Pseudomonas aegrilactucae sp. nov. and Pseudomonas morbosilactucae sp. nov., pathogens causing bacterial rot of lettuce in Japan.</title>
        <authorList>
            <person name="Sawada H."/>
            <person name="Fujikawa T."/>
            <person name="Satou M."/>
        </authorList>
    </citation>
    <scope>NUCLEOTIDE SEQUENCE</scope>
    <source>
        <strain evidence="2">0166_1</strain>
    </source>
</reference>